<organism evidence="1 2">
    <name type="scientific">Lachnotalea glycerini</name>
    <dbReference type="NCBI Taxonomy" id="1763509"/>
    <lineage>
        <taxon>Bacteria</taxon>
        <taxon>Bacillati</taxon>
        <taxon>Bacillota</taxon>
        <taxon>Clostridia</taxon>
        <taxon>Lachnospirales</taxon>
        <taxon>Lachnospiraceae</taxon>
        <taxon>Lachnotalea</taxon>
    </lineage>
</organism>
<proteinExistence type="predicted"/>
<name>A0A318ET59_9FIRM</name>
<comment type="caution">
    <text evidence="1">The sequence shown here is derived from an EMBL/GenBank/DDBJ whole genome shotgun (WGS) entry which is preliminary data.</text>
</comment>
<evidence type="ECO:0000313" key="2">
    <source>
        <dbReference type="Proteomes" id="UP000247523"/>
    </source>
</evidence>
<sequence length="33" mass="3658">MKKFSVLLIGILCLIASFIWMVLSQSSTGPFLI</sequence>
<protein>
    <submittedName>
        <fullName evidence="1">Uncharacterized protein</fullName>
    </submittedName>
</protein>
<dbReference type="EMBL" id="QICS01000001">
    <property type="protein sequence ID" value="PXV95700.1"/>
    <property type="molecule type" value="Genomic_DNA"/>
</dbReference>
<reference evidence="1 2" key="1">
    <citation type="submission" date="2018-05" db="EMBL/GenBank/DDBJ databases">
        <title>Genomic Encyclopedia of Type Strains, Phase IV (KMG-IV): sequencing the most valuable type-strain genomes for metagenomic binning, comparative biology and taxonomic classification.</title>
        <authorList>
            <person name="Goeker M."/>
        </authorList>
    </citation>
    <scope>NUCLEOTIDE SEQUENCE [LARGE SCALE GENOMIC DNA]</scope>
    <source>
        <strain evidence="1 2">DSM 28816</strain>
    </source>
</reference>
<evidence type="ECO:0000313" key="1">
    <source>
        <dbReference type="EMBL" id="PXV95700.1"/>
    </source>
</evidence>
<dbReference type="AlphaFoldDB" id="A0A318ET59"/>
<accession>A0A318ET59</accession>
<gene>
    <name evidence="1" type="ORF">C8E03_101330</name>
</gene>
<dbReference type="Proteomes" id="UP000247523">
    <property type="component" value="Unassembled WGS sequence"/>
</dbReference>